<dbReference type="AlphaFoldDB" id="A0A8D9E380"/>
<sequence length="365" mass="42962">MSSLKTKYTKFLEEEYRREKAGFTSSRQEPFTRDEETDMSARRRGGSPNIGTGVDLDTYLNLQEERDRLYASNVKLQEEKAELLSRLKRVQIDACSMNEDRIRSLESERCHLISKQTELNSRLGELEEENRGLKRKLYVHENELSEERNSLNSIRRVQEQTDQALLSFRKTHDNLESQIRELKDQNCRLDAEKDSLVTQVESLREDNARMRSCMMSLDGQKDSILMTLDSKIDLISRLERDMCSKDSKIEQLEDRIAKFKTTVDETLNLNKRTERELKLATSEVERLKVELNNIDLEKSRAQAELRRIQAELYEVNQHNRTIQQELEASKSEAEEVKLQLQHYCCEVQRIEEILNKKVRISQHNM</sequence>
<feature type="coiled-coil region" evidence="5">
    <location>
        <begin position="59"/>
        <end position="185"/>
    </location>
</feature>
<comment type="similarity">
    <text evidence="4">Belongs to the CEP135/TSGA10 family.</text>
</comment>
<reference evidence="7" key="1">
    <citation type="submission" date="2021-05" db="EMBL/GenBank/DDBJ databases">
        <authorList>
            <person name="Alioto T."/>
            <person name="Alioto T."/>
            <person name="Gomez Garrido J."/>
        </authorList>
    </citation>
    <scope>NUCLEOTIDE SEQUENCE</scope>
</reference>
<feature type="region of interest" description="Disordered" evidence="6">
    <location>
        <begin position="19"/>
        <end position="52"/>
    </location>
</feature>
<evidence type="ECO:0000256" key="3">
    <source>
        <dbReference type="ARBA" id="ARBA00023212"/>
    </source>
</evidence>
<feature type="coiled-coil region" evidence="5">
    <location>
        <begin position="249"/>
        <end position="339"/>
    </location>
</feature>
<keyword evidence="5" id="KW-0175">Coiled coil</keyword>
<evidence type="ECO:0000256" key="2">
    <source>
        <dbReference type="ARBA" id="ARBA00022490"/>
    </source>
</evidence>
<name>A0A8D9E380_9HEMI</name>
<dbReference type="InterPro" id="IPR051877">
    <property type="entry name" value="Centriole_BasalBody_StrucProt"/>
</dbReference>
<evidence type="ECO:0000313" key="7">
    <source>
        <dbReference type="EMBL" id="CAG6737699.1"/>
    </source>
</evidence>
<evidence type="ECO:0000256" key="4">
    <source>
        <dbReference type="ARBA" id="ARBA00038123"/>
    </source>
</evidence>
<dbReference type="GO" id="GO:0005814">
    <property type="term" value="C:centriole"/>
    <property type="evidence" value="ECO:0007669"/>
    <property type="project" value="UniProtKB-SubCell"/>
</dbReference>
<accession>A0A8D9E380</accession>
<keyword evidence="3" id="KW-0206">Cytoskeleton</keyword>
<dbReference type="PANTHER" id="PTHR20544">
    <property type="entry name" value="CENTROSOMAL PROTEIN CEP135"/>
    <property type="match status" value="1"/>
</dbReference>
<keyword evidence="2" id="KW-0963">Cytoplasm</keyword>
<protein>
    <submittedName>
        <fullName evidence="7">Centrosomal protein of 135 kDa</fullName>
    </submittedName>
</protein>
<comment type="subcellular location">
    <subcellularLocation>
        <location evidence="1">Cytoplasm</location>
        <location evidence="1">Cytoskeleton</location>
        <location evidence="1">Microtubule organizing center</location>
        <location evidence="1">Centrosome</location>
        <location evidence="1">Centriole</location>
    </subcellularLocation>
</comment>
<organism evidence="7">
    <name type="scientific">Cacopsylla melanoneura</name>
    <dbReference type="NCBI Taxonomy" id="428564"/>
    <lineage>
        <taxon>Eukaryota</taxon>
        <taxon>Metazoa</taxon>
        <taxon>Ecdysozoa</taxon>
        <taxon>Arthropoda</taxon>
        <taxon>Hexapoda</taxon>
        <taxon>Insecta</taxon>
        <taxon>Pterygota</taxon>
        <taxon>Neoptera</taxon>
        <taxon>Paraneoptera</taxon>
        <taxon>Hemiptera</taxon>
        <taxon>Sternorrhyncha</taxon>
        <taxon>Psylloidea</taxon>
        <taxon>Psyllidae</taxon>
        <taxon>Psyllinae</taxon>
        <taxon>Cacopsylla</taxon>
    </lineage>
</organism>
<proteinExistence type="inferred from homology"/>
<evidence type="ECO:0000256" key="6">
    <source>
        <dbReference type="SAM" id="MobiDB-lite"/>
    </source>
</evidence>
<dbReference type="Gene3D" id="1.10.287.510">
    <property type="entry name" value="Helix hairpin bin"/>
    <property type="match status" value="1"/>
</dbReference>
<evidence type="ECO:0000256" key="1">
    <source>
        <dbReference type="ARBA" id="ARBA00004114"/>
    </source>
</evidence>
<evidence type="ECO:0000256" key="5">
    <source>
        <dbReference type="SAM" id="Coils"/>
    </source>
</evidence>
<dbReference type="PANTHER" id="PTHR20544:SF0">
    <property type="entry name" value="NUCLEOPROTEIN TPR_MLP1 DOMAIN-CONTAINING PROTEIN"/>
    <property type="match status" value="1"/>
</dbReference>
<dbReference type="EMBL" id="HBUF01404279">
    <property type="protein sequence ID" value="CAG6737699.1"/>
    <property type="molecule type" value="Transcribed_RNA"/>
</dbReference>